<feature type="domain" description="HMA" evidence="23">
    <location>
        <begin position="81"/>
        <end position="147"/>
    </location>
</feature>
<evidence type="ECO:0000256" key="20">
    <source>
        <dbReference type="ARBA" id="ARBA00037427"/>
    </source>
</evidence>
<evidence type="ECO:0000256" key="14">
    <source>
        <dbReference type="ARBA" id="ARBA00022989"/>
    </source>
</evidence>
<dbReference type="AlphaFoldDB" id="D1CHY7"/>
<evidence type="ECO:0000256" key="5">
    <source>
        <dbReference type="ARBA" id="ARBA00022475"/>
    </source>
</evidence>
<keyword evidence="6 22" id="KW-0812">Transmembrane</keyword>
<dbReference type="GO" id="GO:0005507">
    <property type="term" value="F:copper ion binding"/>
    <property type="evidence" value="ECO:0007669"/>
    <property type="project" value="InterPro"/>
</dbReference>
<keyword evidence="8" id="KW-0677">Repeat</keyword>
<keyword evidence="16" id="KW-0406">Ion transport</keyword>
<protein>
    <recommendedName>
        <fullName evidence="3">Copper-exporting P-type ATPase</fullName>
    </recommendedName>
    <alternativeName>
        <fullName evidence="18">Copper-exporting P-type ATPase A</fullName>
    </alternativeName>
    <alternativeName>
        <fullName evidence="19">Cu(+)-exporting ATPase</fullName>
    </alternativeName>
    <alternativeName>
        <fullName evidence="21">Probable copper-transporting ATPase SynA</fullName>
    </alternativeName>
</protein>
<dbReference type="PRINTS" id="PR00119">
    <property type="entry name" value="CATATPASE"/>
</dbReference>
<name>D1CHY7_THET1</name>
<feature type="transmembrane region" description="Helical" evidence="22">
    <location>
        <begin position="309"/>
        <end position="331"/>
    </location>
</feature>
<dbReference type="Gene3D" id="3.30.70.100">
    <property type="match status" value="2"/>
</dbReference>
<dbReference type="InterPro" id="IPR008250">
    <property type="entry name" value="ATPase_P-typ_transduc_dom_A_sf"/>
</dbReference>
<dbReference type="Pfam" id="PF00122">
    <property type="entry name" value="E1-E2_ATPase"/>
    <property type="match status" value="1"/>
</dbReference>
<feature type="transmembrane region" description="Helical" evidence="22">
    <location>
        <begin position="247"/>
        <end position="269"/>
    </location>
</feature>
<feature type="transmembrane region" description="Helical" evidence="22">
    <location>
        <begin position="839"/>
        <end position="857"/>
    </location>
</feature>
<evidence type="ECO:0000259" key="23">
    <source>
        <dbReference type="PROSITE" id="PS50846"/>
    </source>
</evidence>
<dbReference type="PANTHER" id="PTHR43520">
    <property type="entry name" value="ATP7, ISOFORM B"/>
    <property type="match status" value="1"/>
</dbReference>
<dbReference type="NCBIfam" id="TIGR01525">
    <property type="entry name" value="ATPase-IB_hvy"/>
    <property type="match status" value="1"/>
</dbReference>
<dbReference type="KEGG" id="ttr:Tter_2465"/>
<feature type="transmembrane region" description="Helical" evidence="22">
    <location>
        <begin position="465"/>
        <end position="490"/>
    </location>
</feature>
<keyword evidence="10" id="KW-0187">Copper transport</keyword>
<dbReference type="Proteomes" id="UP000000323">
    <property type="component" value="Chromosome 2"/>
</dbReference>
<evidence type="ECO:0000256" key="2">
    <source>
        <dbReference type="ARBA" id="ARBA00006024"/>
    </source>
</evidence>
<dbReference type="Pfam" id="PF00702">
    <property type="entry name" value="Hydrolase"/>
    <property type="match status" value="1"/>
</dbReference>
<evidence type="ECO:0000256" key="22">
    <source>
        <dbReference type="RuleBase" id="RU362081"/>
    </source>
</evidence>
<dbReference type="GO" id="GO:0005524">
    <property type="term" value="F:ATP binding"/>
    <property type="evidence" value="ECO:0007669"/>
    <property type="project" value="UniProtKB-UniRule"/>
</dbReference>
<dbReference type="PROSITE" id="PS00154">
    <property type="entry name" value="ATPASE_E1_E2"/>
    <property type="match status" value="1"/>
</dbReference>
<organism evidence="24 25">
    <name type="scientific">Thermobaculum terrenum (strain ATCC BAA-798 / CCMEE 7001 / YNP1)</name>
    <dbReference type="NCBI Taxonomy" id="525904"/>
    <lineage>
        <taxon>Bacteria</taxon>
        <taxon>Bacillati</taxon>
        <taxon>Chloroflexota</taxon>
        <taxon>Chloroflexia</taxon>
        <taxon>Candidatus Thermobaculales</taxon>
        <taxon>Candidatus Thermobaculaceae</taxon>
        <taxon>Thermobaculum</taxon>
    </lineage>
</organism>
<dbReference type="CDD" id="cd00371">
    <property type="entry name" value="HMA"/>
    <property type="match status" value="2"/>
</dbReference>
<evidence type="ECO:0000256" key="11">
    <source>
        <dbReference type="ARBA" id="ARBA00022840"/>
    </source>
</evidence>
<dbReference type="GO" id="GO:0005886">
    <property type="term" value="C:plasma membrane"/>
    <property type="evidence" value="ECO:0007669"/>
    <property type="project" value="UniProtKB-SubCell"/>
</dbReference>
<sequence>MEQRTFRVAGLRCKTCEYRIQKALSRLEGVRRSRADHRCGEVLVVFDATRTPESVVRACLERAGCKILERYWAEVLPDGRARFRAKIRGLHCSLCTATIEKALGRQPGVYKVAVSLTHEQALIEYDPARVQPEELLQTLREIGYTIWDPRKTRPYEEEEADLAREAQRLFAAIGFSLATLALILRFEGLWMLLVPAVTAATLLTVAFLLLRGQGRGRAVGGTAALALVTGTLAASNLLQIGRPLVPWVVGGFALAVVLGVAPHILAMAFQSLRRGILNQHVLLEVGAFAGIAGGLIGLVFRPAGYPTAAFFAVSVLVANYHIFSEWLSLLVKTRSSQAVKRLLDLQPDTARVVRPTPAGQEEVVVAIGDVAVGDLVRVRPGERVPVDGEVVEGRSAVDQALVTGEPLPVEKAAGDTVIGGSINGSGTLLVRVTAVGEQSFLQQVVRSVEDARALKPGILHLVDRILVVYTPGVLILAALALIGWIVGPWLLAGQPDVERAVFAALSVLVMGYPCAVGIAAPLAIVRGAGEAADHGILMRTGEAFQAFRSVRTVVLDKTGTLTVGKPTVLEIEPAPGAGRAEELLAVAAAAESASEHPLGQAVLDAALDRGLDVPAVDDFEAVPGRGVAARLAGQLVLVGRPSFLEEQGIDTTALAARIAELESAGRTVVAVAWGGRLRGIIALGDELRPDAAAVVAALRRAGLRPVLVTGDNRRAAERVAQAVGIEPQHVYAGVLPGEKAELVRRLQGEGRGRVAMVGDGINDAPALMQADVGIAMGTGTDIALESADIIIVSDRLEAIVDARTISMRSYRKTLQNVALAFLFNGIGLPLAAAGLIYPVWAMVAMALSVTAIFLNSLGDRPTLFINAVLSVGRSAN</sequence>
<dbReference type="SUPFAM" id="SSF55008">
    <property type="entry name" value="HMA, heavy metal-associated domain"/>
    <property type="match status" value="2"/>
</dbReference>
<dbReference type="RefSeq" id="WP_012876389.1">
    <property type="nucleotide sequence ID" value="NC_013526.1"/>
</dbReference>
<dbReference type="InterPro" id="IPR023214">
    <property type="entry name" value="HAD_sf"/>
</dbReference>
<keyword evidence="25" id="KW-1185">Reference proteome</keyword>
<evidence type="ECO:0000256" key="18">
    <source>
        <dbReference type="ARBA" id="ARBA00029719"/>
    </source>
</evidence>
<dbReference type="PANTHER" id="PTHR43520:SF8">
    <property type="entry name" value="P-TYPE CU(+) TRANSPORTER"/>
    <property type="match status" value="1"/>
</dbReference>
<evidence type="ECO:0000256" key="10">
    <source>
        <dbReference type="ARBA" id="ARBA00022796"/>
    </source>
</evidence>
<dbReference type="GO" id="GO:0055070">
    <property type="term" value="P:copper ion homeostasis"/>
    <property type="evidence" value="ECO:0007669"/>
    <property type="project" value="TreeGrafter"/>
</dbReference>
<dbReference type="InterPro" id="IPR006121">
    <property type="entry name" value="HMA_dom"/>
</dbReference>
<keyword evidence="7 22" id="KW-0479">Metal-binding</keyword>
<evidence type="ECO:0000256" key="8">
    <source>
        <dbReference type="ARBA" id="ARBA00022737"/>
    </source>
</evidence>
<keyword evidence="17 22" id="KW-0472">Membrane</keyword>
<evidence type="ECO:0000256" key="3">
    <source>
        <dbReference type="ARBA" id="ARBA00015102"/>
    </source>
</evidence>
<dbReference type="Gene3D" id="3.40.1110.10">
    <property type="entry name" value="Calcium-transporting ATPase, cytoplasmic domain N"/>
    <property type="match status" value="1"/>
</dbReference>
<dbReference type="EMBL" id="CP001826">
    <property type="protein sequence ID" value="ACZ43358.1"/>
    <property type="molecule type" value="Genomic_DNA"/>
</dbReference>
<feature type="transmembrane region" description="Helical" evidence="22">
    <location>
        <begin position="502"/>
        <end position="525"/>
    </location>
</feature>
<dbReference type="InterPro" id="IPR044492">
    <property type="entry name" value="P_typ_ATPase_HD_dom"/>
</dbReference>
<dbReference type="InterPro" id="IPR006122">
    <property type="entry name" value="HMA_Cu_ion-bd"/>
</dbReference>
<evidence type="ECO:0000256" key="15">
    <source>
        <dbReference type="ARBA" id="ARBA00023008"/>
    </source>
</evidence>
<keyword evidence="13" id="KW-1278">Translocase</keyword>
<dbReference type="OrthoDB" id="9814270at2"/>
<comment type="subcellular location">
    <subcellularLocation>
        <location evidence="1">Cell membrane</location>
        <topology evidence="1">Multi-pass membrane protein</topology>
    </subcellularLocation>
</comment>
<dbReference type="PROSITE" id="PS50846">
    <property type="entry name" value="HMA_2"/>
    <property type="match status" value="2"/>
</dbReference>
<dbReference type="InterPro" id="IPR018303">
    <property type="entry name" value="ATPase_P-typ_P_site"/>
</dbReference>
<feature type="transmembrane region" description="Helical" evidence="22">
    <location>
        <begin position="222"/>
        <end position="241"/>
    </location>
</feature>
<evidence type="ECO:0000256" key="7">
    <source>
        <dbReference type="ARBA" id="ARBA00022723"/>
    </source>
</evidence>
<dbReference type="InterPro" id="IPR023299">
    <property type="entry name" value="ATPase_P-typ_cyto_dom_N"/>
</dbReference>
<evidence type="ECO:0000256" key="21">
    <source>
        <dbReference type="ARBA" id="ARBA00069640"/>
    </source>
</evidence>
<dbReference type="InterPro" id="IPR059000">
    <property type="entry name" value="ATPase_P-type_domA"/>
</dbReference>
<feature type="transmembrane region" description="Helical" evidence="22">
    <location>
        <begin position="281"/>
        <end position="303"/>
    </location>
</feature>
<dbReference type="GO" id="GO:0016887">
    <property type="term" value="F:ATP hydrolysis activity"/>
    <property type="evidence" value="ECO:0007669"/>
    <property type="project" value="InterPro"/>
</dbReference>
<dbReference type="InterPro" id="IPR036163">
    <property type="entry name" value="HMA_dom_sf"/>
</dbReference>
<proteinExistence type="inferred from homology"/>
<accession>D1CHY7</accession>
<dbReference type="eggNOG" id="COG2217">
    <property type="taxonomic scope" value="Bacteria"/>
</dbReference>
<feature type="domain" description="HMA" evidence="23">
    <location>
        <begin position="2"/>
        <end position="68"/>
    </location>
</feature>
<evidence type="ECO:0000313" key="24">
    <source>
        <dbReference type="EMBL" id="ACZ43358.1"/>
    </source>
</evidence>
<evidence type="ECO:0000256" key="12">
    <source>
        <dbReference type="ARBA" id="ARBA00022842"/>
    </source>
</evidence>
<dbReference type="HOGENOM" id="CLU_001771_0_3_0"/>
<comment type="function">
    <text evidence="20">Involved in copper transport.</text>
</comment>
<dbReference type="Gene3D" id="2.70.150.10">
    <property type="entry name" value="Calcium-transporting ATPase, cytoplasmic transduction domain A"/>
    <property type="match status" value="1"/>
</dbReference>
<dbReference type="SFLD" id="SFLDG00002">
    <property type="entry name" value="C1.7:_P-type_atpase_like"/>
    <property type="match status" value="1"/>
</dbReference>
<dbReference type="InterPro" id="IPR001757">
    <property type="entry name" value="P_typ_ATPase"/>
</dbReference>
<evidence type="ECO:0000256" key="19">
    <source>
        <dbReference type="ARBA" id="ARBA00033239"/>
    </source>
</evidence>
<evidence type="ECO:0000256" key="1">
    <source>
        <dbReference type="ARBA" id="ARBA00004651"/>
    </source>
</evidence>
<dbReference type="SFLD" id="SFLDS00003">
    <property type="entry name" value="Haloacid_Dehalogenase"/>
    <property type="match status" value="1"/>
</dbReference>
<evidence type="ECO:0000256" key="9">
    <source>
        <dbReference type="ARBA" id="ARBA00022741"/>
    </source>
</evidence>
<evidence type="ECO:0000256" key="16">
    <source>
        <dbReference type="ARBA" id="ARBA00023065"/>
    </source>
</evidence>
<dbReference type="NCBIfam" id="TIGR00003">
    <property type="entry name" value="copper ion binding protein"/>
    <property type="match status" value="1"/>
</dbReference>
<dbReference type="SUPFAM" id="SSF56784">
    <property type="entry name" value="HAD-like"/>
    <property type="match status" value="1"/>
</dbReference>
<evidence type="ECO:0000256" key="13">
    <source>
        <dbReference type="ARBA" id="ARBA00022967"/>
    </source>
</evidence>
<comment type="similarity">
    <text evidence="2 22">Belongs to the cation transport ATPase (P-type) (TC 3.A.3) family. Type IB subfamily.</text>
</comment>
<keyword evidence="5 22" id="KW-1003">Cell membrane</keyword>
<keyword evidence="14 22" id="KW-1133">Transmembrane helix</keyword>
<evidence type="ECO:0000256" key="6">
    <source>
        <dbReference type="ARBA" id="ARBA00022692"/>
    </source>
</evidence>
<dbReference type="Pfam" id="PF00403">
    <property type="entry name" value="HMA"/>
    <property type="match status" value="2"/>
</dbReference>
<dbReference type="InterPro" id="IPR036412">
    <property type="entry name" value="HAD-like_sf"/>
</dbReference>
<dbReference type="NCBIfam" id="TIGR01511">
    <property type="entry name" value="ATPase-IB1_Cu"/>
    <property type="match status" value="1"/>
</dbReference>
<dbReference type="NCBIfam" id="TIGR01494">
    <property type="entry name" value="ATPase_P-type"/>
    <property type="match status" value="1"/>
</dbReference>
<dbReference type="FunFam" id="2.70.150.10:FF:000020">
    <property type="entry name" value="Copper-exporting P-type ATPase A"/>
    <property type="match status" value="1"/>
</dbReference>
<dbReference type="STRING" id="525904.Tter_2465"/>
<gene>
    <name evidence="24" type="ordered locus">Tter_2465</name>
</gene>
<keyword evidence="4" id="KW-0813">Transport</keyword>
<keyword evidence="9 22" id="KW-0547">Nucleotide-binding</keyword>
<dbReference type="SUPFAM" id="SSF81653">
    <property type="entry name" value="Calcium ATPase, transduction domain A"/>
    <property type="match status" value="1"/>
</dbReference>
<keyword evidence="12" id="KW-0460">Magnesium</keyword>
<feature type="transmembrane region" description="Helical" evidence="22">
    <location>
        <begin position="813"/>
        <end position="833"/>
    </location>
</feature>
<dbReference type="FunFam" id="3.30.70.100:FF:000001">
    <property type="entry name" value="ATPase copper transporting beta"/>
    <property type="match status" value="1"/>
</dbReference>
<feature type="transmembrane region" description="Helical" evidence="22">
    <location>
        <begin position="169"/>
        <end position="186"/>
    </location>
</feature>
<dbReference type="SFLD" id="SFLDF00027">
    <property type="entry name" value="p-type_atpase"/>
    <property type="match status" value="1"/>
</dbReference>
<dbReference type="PROSITE" id="PS01229">
    <property type="entry name" value="COF_2"/>
    <property type="match status" value="1"/>
</dbReference>
<keyword evidence="15" id="KW-0186">Copper</keyword>
<evidence type="ECO:0000256" key="17">
    <source>
        <dbReference type="ARBA" id="ARBA00023136"/>
    </source>
</evidence>
<evidence type="ECO:0000313" key="25">
    <source>
        <dbReference type="Proteomes" id="UP000000323"/>
    </source>
</evidence>
<dbReference type="InterPro" id="IPR027256">
    <property type="entry name" value="P-typ_ATPase_IB"/>
</dbReference>
<dbReference type="GO" id="GO:0043682">
    <property type="term" value="F:P-type divalent copper transporter activity"/>
    <property type="evidence" value="ECO:0007669"/>
    <property type="project" value="TreeGrafter"/>
</dbReference>
<dbReference type="Gene3D" id="3.40.50.1000">
    <property type="entry name" value="HAD superfamily/HAD-like"/>
    <property type="match status" value="1"/>
</dbReference>
<reference evidence="25" key="1">
    <citation type="journal article" date="2010" name="Stand. Genomic Sci.">
        <title>Complete genome sequence of 'Thermobaculum terrenum' type strain (YNP1).</title>
        <authorList>
            <person name="Kiss H."/>
            <person name="Cleland D."/>
            <person name="Lapidus A."/>
            <person name="Lucas S."/>
            <person name="Glavina Del Rio T."/>
            <person name="Nolan M."/>
            <person name="Tice H."/>
            <person name="Han C."/>
            <person name="Goodwin L."/>
            <person name="Pitluck S."/>
            <person name="Liolios K."/>
            <person name="Ivanova N."/>
            <person name="Mavromatis K."/>
            <person name="Ovchinnikova G."/>
            <person name="Pati A."/>
            <person name="Chen A."/>
            <person name="Palaniappan K."/>
            <person name="Land M."/>
            <person name="Hauser L."/>
            <person name="Chang Y."/>
            <person name="Jeffries C."/>
            <person name="Lu M."/>
            <person name="Brettin T."/>
            <person name="Detter J."/>
            <person name="Goker M."/>
            <person name="Tindall B."/>
            <person name="Beck B."/>
            <person name="McDermott T."/>
            <person name="Woyke T."/>
            <person name="Bristow J."/>
            <person name="Eisen J."/>
            <person name="Markowitz V."/>
            <person name="Hugenholtz P."/>
            <person name="Kyrpides N."/>
            <person name="Klenk H."/>
            <person name="Cheng J."/>
        </authorList>
    </citation>
    <scope>NUCLEOTIDE SEQUENCE [LARGE SCALE GENOMIC DNA]</scope>
    <source>
        <strain evidence="25">ATCC BAA-798 / YNP1</strain>
    </source>
</reference>
<evidence type="ECO:0000256" key="4">
    <source>
        <dbReference type="ARBA" id="ARBA00022448"/>
    </source>
</evidence>
<feature type="transmembrane region" description="Helical" evidence="22">
    <location>
        <begin position="192"/>
        <end position="210"/>
    </location>
</feature>
<keyword evidence="11 22" id="KW-0067">ATP-binding</keyword>